<reference evidence="2 3" key="1">
    <citation type="submission" date="2019-03" db="EMBL/GenBank/DDBJ databases">
        <title>Whole genome sequence of a novel Rubrobacter taiwanensis strain, isolated from Yellowstone National Park.</title>
        <authorList>
            <person name="Freed S."/>
            <person name="Ramaley R.F."/>
            <person name="Kyndt J.A."/>
        </authorList>
    </citation>
    <scope>NUCLEOTIDE SEQUENCE [LARGE SCALE GENOMIC DNA]</scope>
    <source>
        <strain evidence="2 3">Yellowstone</strain>
    </source>
</reference>
<dbReference type="AlphaFoldDB" id="A0A4R1BLL1"/>
<name>A0A4R1BLL1_9ACTN</name>
<dbReference type="InterPro" id="IPR018657">
    <property type="entry name" value="LarA-like_N"/>
</dbReference>
<dbReference type="Pfam" id="PF09861">
    <property type="entry name" value="Lar_N"/>
    <property type="match status" value="1"/>
</dbReference>
<feature type="domain" description="LarA-like N-terminal" evidence="1">
    <location>
        <begin position="36"/>
        <end position="223"/>
    </location>
</feature>
<dbReference type="InterPro" id="IPR043166">
    <property type="entry name" value="LarA-like_C"/>
</dbReference>
<dbReference type="Proteomes" id="UP000295244">
    <property type="component" value="Unassembled WGS sequence"/>
</dbReference>
<gene>
    <name evidence="2" type="ORF">E0L93_05960</name>
</gene>
<keyword evidence="3" id="KW-1185">Reference proteome</keyword>
<dbReference type="PANTHER" id="PTHR33171">
    <property type="entry name" value="LAR_N DOMAIN-CONTAINING PROTEIN"/>
    <property type="match status" value="1"/>
</dbReference>
<dbReference type="EMBL" id="SKBU01000012">
    <property type="protein sequence ID" value="TCJ18283.1"/>
    <property type="molecule type" value="Genomic_DNA"/>
</dbReference>
<evidence type="ECO:0000259" key="1">
    <source>
        <dbReference type="Pfam" id="PF09861"/>
    </source>
</evidence>
<dbReference type="Gene3D" id="3.40.50.11440">
    <property type="match status" value="1"/>
</dbReference>
<evidence type="ECO:0000313" key="2">
    <source>
        <dbReference type="EMBL" id="TCJ18283.1"/>
    </source>
</evidence>
<evidence type="ECO:0000313" key="3">
    <source>
        <dbReference type="Proteomes" id="UP000295244"/>
    </source>
</evidence>
<sequence length="525" mass="59895">MSRPSQTVILDRNSPPMMFNAGEGFRYEKLPEGTRVIYPPGPVEPLADPNVAIERALLEPLEMEPLHELLFPGMKLTIAFDDLSLPLPPMQKPDIRQLVIEKVVEKARAKGVEDIHLIAALGLHRRMTPWELRRCLGDRIFNQFHPDRLYNYDAEDEEGNVKIGETERGEEVTVSRRVAESDLLVYVNINYIPMDGGHKSVHTGLAPYSSIRHHHTPETLRNTRSLMDPHNSAMHASIDRMGRLFDEHVKVFHIETTLNNAAFPQLFDFMARPEHEWGPVTKANFLINHTSTQRLPWKVSHKIFQSLVAPHRMTSVQAGATEPVHRKTLEECYEQQLVPVEGQADVLLLGVPYLGPYNVYSIMNPLLVYNLLLGYLFNLYRGRPLVREGGVLIGTHPMYERFHEVHHPSYIDLYNEVLPETSDVYEIAHRYEEKYANDPWYRTLYRNSYAYHGAHPFTVLYWAAHALDHLGDAIVVGANPNAASRMGLKRADTVAEALEMAKDVVGPSPQITYMHIPPLFMCEVS</sequence>
<comment type="caution">
    <text evidence="2">The sequence shown here is derived from an EMBL/GenBank/DDBJ whole genome shotgun (WGS) entry which is preliminary data.</text>
</comment>
<dbReference type="GO" id="GO:0050043">
    <property type="term" value="F:lactate racemase activity"/>
    <property type="evidence" value="ECO:0007669"/>
    <property type="project" value="InterPro"/>
</dbReference>
<proteinExistence type="predicted"/>
<dbReference type="InterPro" id="IPR048068">
    <property type="entry name" value="LarA-like"/>
</dbReference>
<dbReference type="OrthoDB" id="9770545at2"/>
<dbReference type="Gene3D" id="3.90.226.30">
    <property type="match status" value="1"/>
</dbReference>
<dbReference type="PANTHER" id="PTHR33171:SF17">
    <property type="entry name" value="LARA-LIKE N-TERMINAL DOMAIN-CONTAINING PROTEIN"/>
    <property type="match status" value="1"/>
</dbReference>
<protein>
    <submittedName>
        <fullName evidence="2">DUF2088 domain-containing protein</fullName>
    </submittedName>
</protein>
<dbReference type="RefSeq" id="WP_132689847.1">
    <property type="nucleotide sequence ID" value="NZ_SKBU01000012.1"/>
</dbReference>
<organism evidence="2 3">
    <name type="scientific">Rubrobacter taiwanensis</name>
    <dbReference type="NCBI Taxonomy" id="185139"/>
    <lineage>
        <taxon>Bacteria</taxon>
        <taxon>Bacillati</taxon>
        <taxon>Actinomycetota</taxon>
        <taxon>Rubrobacteria</taxon>
        <taxon>Rubrobacterales</taxon>
        <taxon>Rubrobacteraceae</taxon>
        <taxon>Rubrobacter</taxon>
    </lineage>
</organism>
<accession>A0A4R1BLL1</accession>